<name>A0A4Q8K8N2_9ARAC</name>
<feature type="signal peptide" evidence="1">
    <location>
        <begin position="1"/>
        <end position="21"/>
    </location>
</feature>
<protein>
    <submittedName>
        <fullName evidence="2">U13-Nephitoxin-Nsp1a_1</fullName>
    </submittedName>
</protein>
<accession>A0A4Q8K8N2</accession>
<proteinExistence type="predicted"/>
<keyword evidence="1" id="KW-0732">Signal</keyword>
<reference evidence="2" key="1">
    <citation type="submission" date="2017-05" db="EMBL/GenBank/DDBJ databases">
        <authorList>
            <person name="QRISCLOUD D."/>
        </authorList>
    </citation>
    <scope>NUCLEOTIDE SEQUENCE</scope>
</reference>
<dbReference type="AlphaFoldDB" id="A0A4Q8K8N2"/>
<organism evidence="2">
    <name type="scientific">Nephila sp. SGP-2016</name>
    <dbReference type="NCBI Taxonomy" id="1905176"/>
    <lineage>
        <taxon>Eukaryota</taxon>
        <taxon>Metazoa</taxon>
        <taxon>Ecdysozoa</taxon>
        <taxon>Arthropoda</taxon>
        <taxon>Chelicerata</taxon>
        <taxon>Arachnida</taxon>
        <taxon>Araneae</taxon>
        <taxon>Araneomorphae</taxon>
        <taxon>Entelegynae</taxon>
        <taxon>Araneoidea</taxon>
        <taxon>Nephilidae</taxon>
        <taxon>Nephila</taxon>
    </lineage>
</organism>
<dbReference type="PANTHER" id="PTHR33964">
    <property type="entry name" value="RE45066P-RELATED"/>
    <property type="match status" value="1"/>
</dbReference>
<dbReference type="PANTHER" id="PTHR33964:SF1">
    <property type="entry name" value="RE45066P"/>
    <property type="match status" value="1"/>
</dbReference>
<evidence type="ECO:0000256" key="1">
    <source>
        <dbReference type="SAM" id="SignalP"/>
    </source>
</evidence>
<dbReference type="EMBL" id="HAHF01000337">
    <property type="protein sequence ID" value="SNX35977.1"/>
    <property type="molecule type" value="Transcribed_RNA"/>
</dbReference>
<sequence>MLFVLSLVLCALGASLQGAEAASCHLREVDLCLATVLLGASEGIPADEEELDKVCEPVQEGIECIGNYSSSCFTPLLQEVFDMVISEPKKYQNLMCTHGTNERAEYLKQAPCLQKALSQDNMKPHLEDLMAALEKAAEDKFQNRVPIMCCGLQRMYKNLLDIVEGQCGKGVIDQGSMLIGMSASSVSDIFCRGYEPGAAQCNGLLPPSGTPSQGSNSKIQLIQFLNTAISNWQ</sequence>
<feature type="chain" id="PRO_5020330230" evidence="1">
    <location>
        <begin position="22"/>
        <end position="233"/>
    </location>
</feature>
<reference evidence="2" key="2">
    <citation type="submission" date="2019-05" db="EMBL/GenBank/DDBJ databases">
        <title>Unravelling the molecular evolution of spider venoms.</title>
        <authorList>
            <person name="Pineda S."/>
        </authorList>
    </citation>
    <scope>NUCLEOTIDE SEQUENCE</scope>
</reference>
<evidence type="ECO:0000313" key="2">
    <source>
        <dbReference type="EMBL" id="SNX35977.1"/>
    </source>
</evidence>